<evidence type="ECO:0000256" key="2">
    <source>
        <dbReference type="RuleBase" id="RU003616"/>
    </source>
</evidence>
<feature type="domain" description="SHSP" evidence="3">
    <location>
        <begin position="53"/>
        <end position="183"/>
    </location>
</feature>
<reference evidence="7" key="1">
    <citation type="submission" date="2021-02" db="EMBL/GenBank/DDBJ databases">
        <authorList>
            <person name="Nowell W R."/>
        </authorList>
    </citation>
    <scope>NUCLEOTIDE SEQUENCE</scope>
</reference>
<dbReference type="SUPFAM" id="SSF49764">
    <property type="entry name" value="HSP20-like chaperones"/>
    <property type="match status" value="1"/>
</dbReference>
<evidence type="ECO:0000313" key="8">
    <source>
        <dbReference type="Proteomes" id="UP000663862"/>
    </source>
</evidence>
<dbReference type="Proteomes" id="UP000663869">
    <property type="component" value="Unassembled WGS sequence"/>
</dbReference>
<dbReference type="AlphaFoldDB" id="A0A820SW91"/>
<evidence type="ECO:0000256" key="1">
    <source>
        <dbReference type="PROSITE-ProRule" id="PRU00285"/>
    </source>
</evidence>
<dbReference type="EMBL" id="CAJNYU010004343">
    <property type="protein sequence ID" value="CAF3746004.1"/>
    <property type="molecule type" value="Genomic_DNA"/>
</dbReference>
<evidence type="ECO:0000259" key="3">
    <source>
        <dbReference type="PROSITE" id="PS01031"/>
    </source>
</evidence>
<dbReference type="EMBL" id="CAJNYD010004686">
    <property type="protein sequence ID" value="CAF3622623.1"/>
    <property type="molecule type" value="Genomic_DNA"/>
</dbReference>
<dbReference type="InterPro" id="IPR008978">
    <property type="entry name" value="HSP20-like_chaperone"/>
</dbReference>
<evidence type="ECO:0000313" key="7">
    <source>
        <dbReference type="EMBL" id="CAF4464958.1"/>
    </source>
</evidence>
<dbReference type="PROSITE" id="PS01031">
    <property type="entry name" value="SHSP"/>
    <property type="match status" value="1"/>
</dbReference>
<proteinExistence type="inferred from homology"/>
<gene>
    <name evidence="5" type="ORF">FME351_LOCUS30557</name>
    <name evidence="6" type="ORF">HFQ381_LOCUS3201</name>
    <name evidence="4" type="ORF">LUA448_LOCUS31507</name>
    <name evidence="7" type="ORF">TSG867_LOCUS18139</name>
</gene>
<comment type="caution">
    <text evidence="7">The sequence shown here is derived from an EMBL/GenBank/DDBJ whole genome shotgun (WGS) entry which is preliminary data.</text>
</comment>
<dbReference type="EMBL" id="CAJOBQ010001195">
    <property type="protein sequence ID" value="CAF4464958.1"/>
    <property type="molecule type" value="Genomic_DNA"/>
</dbReference>
<accession>A0A820SW91</accession>
<organism evidence="7 8">
    <name type="scientific">Rotaria socialis</name>
    <dbReference type="NCBI Taxonomy" id="392032"/>
    <lineage>
        <taxon>Eukaryota</taxon>
        <taxon>Metazoa</taxon>
        <taxon>Spiralia</taxon>
        <taxon>Gnathifera</taxon>
        <taxon>Rotifera</taxon>
        <taxon>Eurotatoria</taxon>
        <taxon>Bdelloidea</taxon>
        <taxon>Philodinida</taxon>
        <taxon>Philodinidae</taxon>
        <taxon>Rotaria</taxon>
    </lineage>
</organism>
<dbReference type="Pfam" id="PF00011">
    <property type="entry name" value="HSP20"/>
    <property type="match status" value="1"/>
</dbReference>
<dbReference type="Proteomes" id="UP000663833">
    <property type="component" value="Unassembled WGS sequence"/>
</dbReference>
<dbReference type="Proteomes" id="UP000663862">
    <property type="component" value="Unassembled WGS sequence"/>
</dbReference>
<dbReference type="Gene3D" id="2.60.40.790">
    <property type="match status" value="1"/>
</dbReference>
<evidence type="ECO:0000313" key="5">
    <source>
        <dbReference type="EMBL" id="CAF3746004.1"/>
    </source>
</evidence>
<sequence length="224" mass="25755">MMPFMYPTAAFPMLVVANSTDDDDDDYMEDDYSFSAISNMMPFPLAAPSQSVDVDRQIPPSAPVNNEEQGIFRLRMNVEGFQPNDLNVSIRHGRLIVRGKHVIQAQTQLSQRLTTSSIIDHDEDTEPDFVKKEFRRTFVIPTNADVRKAHALYYPQQQLLVVEIPFQNLTMSSQRRNRPVQIRPMDVFITMISILLMDRALRITYQQFVLNENLSLGTSSQNRN</sequence>
<comment type="similarity">
    <text evidence="1 2">Belongs to the small heat shock protein (HSP20) family.</text>
</comment>
<name>A0A820SW91_9BILA</name>
<evidence type="ECO:0000313" key="4">
    <source>
        <dbReference type="EMBL" id="CAF3622623.1"/>
    </source>
</evidence>
<evidence type="ECO:0000313" key="6">
    <source>
        <dbReference type="EMBL" id="CAF4132880.1"/>
    </source>
</evidence>
<dbReference type="InterPro" id="IPR002068">
    <property type="entry name" value="A-crystallin/Hsp20_dom"/>
</dbReference>
<dbReference type="Proteomes" id="UP000663851">
    <property type="component" value="Unassembled WGS sequence"/>
</dbReference>
<dbReference type="CDD" id="cd06526">
    <property type="entry name" value="metazoan_ACD"/>
    <property type="match status" value="1"/>
</dbReference>
<protein>
    <recommendedName>
        <fullName evidence="3">SHSP domain-containing protein</fullName>
    </recommendedName>
</protein>
<dbReference type="EMBL" id="CAJOBO010000113">
    <property type="protein sequence ID" value="CAF4132880.1"/>
    <property type="molecule type" value="Genomic_DNA"/>
</dbReference>